<keyword evidence="20" id="KW-1185">Reference proteome</keyword>
<evidence type="ECO:0000256" key="13">
    <source>
        <dbReference type="ARBA" id="ARBA00038359"/>
    </source>
</evidence>
<evidence type="ECO:0000256" key="9">
    <source>
        <dbReference type="ARBA" id="ARBA00022989"/>
    </source>
</evidence>
<feature type="transmembrane region" description="Helical" evidence="16">
    <location>
        <begin position="333"/>
        <end position="351"/>
    </location>
</feature>
<evidence type="ECO:0000256" key="16">
    <source>
        <dbReference type="SAM" id="Phobius"/>
    </source>
</evidence>
<keyword evidence="6" id="KW-0336">GPI-anchor</keyword>
<dbReference type="EMBL" id="KQ964266">
    <property type="protein sequence ID" value="KXJ86789.1"/>
    <property type="molecule type" value="Genomic_DNA"/>
</dbReference>
<evidence type="ECO:0000256" key="12">
    <source>
        <dbReference type="ARBA" id="ARBA00023288"/>
    </source>
</evidence>
<proteinExistence type="inferred from homology"/>
<feature type="transmembrane region" description="Helical" evidence="16">
    <location>
        <begin position="174"/>
        <end position="197"/>
    </location>
</feature>
<feature type="chain" id="PRO_5007292941" description="CFEM domain-containing protein" evidence="17">
    <location>
        <begin position="21"/>
        <end position="511"/>
    </location>
</feature>
<dbReference type="InterPro" id="IPR008427">
    <property type="entry name" value="Extracellular_membr_CFEM_dom"/>
</dbReference>
<feature type="transmembrane region" description="Helical" evidence="16">
    <location>
        <begin position="132"/>
        <end position="154"/>
    </location>
</feature>
<feature type="compositionally biased region" description="Polar residues" evidence="15">
    <location>
        <begin position="478"/>
        <end position="491"/>
    </location>
</feature>
<feature type="region of interest" description="Disordered" evidence="15">
    <location>
        <begin position="367"/>
        <end position="416"/>
    </location>
</feature>
<dbReference type="InterPro" id="IPR049326">
    <property type="entry name" value="Rhodopsin_dom_fungi"/>
</dbReference>
<feature type="transmembrane region" description="Helical" evidence="16">
    <location>
        <begin position="99"/>
        <end position="120"/>
    </location>
</feature>
<feature type="transmembrane region" description="Helical" evidence="16">
    <location>
        <begin position="257"/>
        <end position="282"/>
    </location>
</feature>
<name>A0A136IPZ2_9PEZI</name>
<evidence type="ECO:0000256" key="17">
    <source>
        <dbReference type="SAM" id="SignalP"/>
    </source>
</evidence>
<keyword evidence="7 16" id="KW-0812">Transmembrane</keyword>
<feature type="transmembrane region" description="Helical" evidence="16">
    <location>
        <begin position="209"/>
        <end position="231"/>
    </location>
</feature>
<keyword evidence="9 16" id="KW-1133">Transmembrane helix</keyword>
<keyword evidence="12" id="KW-0449">Lipoprotein</keyword>
<evidence type="ECO:0000256" key="6">
    <source>
        <dbReference type="ARBA" id="ARBA00022622"/>
    </source>
</evidence>
<dbReference type="OrthoDB" id="2496787at2759"/>
<protein>
    <recommendedName>
        <fullName evidence="18">CFEM domain-containing protein</fullName>
    </recommendedName>
</protein>
<evidence type="ECO:0000256" key="10">
    <source>
        <dbReference type="ARBA" id="ARBA00023136"/>
    </source>
</evidence>
<evidence type="ECO:0000256" key="8">
    <source>
        <dbReference type="ARBA" id="ARBA00022729"/>
    </source>
</evidence>
<comment type="similarity">
    <text evidence="4">Belongs to the RBT5 family.</text>
</comment>
<evidence type="ECO:0000256" key="15">
    <source>
        <dbReference type="SAM" id="MobiDB-lite"/>
    </source>
</evidence>
<evidence type="ECO:0000259" key="18">
    <source>
        <dbReference type="PROSITE" id="PS52012"/>
    </source>
</evidence>
<evidence type="ECO:0000256" key="7">
    <source>
        <dbReference type="ARBA" id="ARBA00022692"/>
    </source>
</evidence>
<feature type="compositionally biased region" description="Polar residues" evidence="15">
    <location>
        <begin position="367"/>
        <end position="384"/>
    </location>
</feature>
<reference evidence="20" key="1">
    <citation type="submission" date="2016-02" db="EMBL/GenBank/DDBJ databases">
        <title>Draft genome sequence of Microdochium bolleyi, a fungal endophyte of beachgrass.</title>
        <authorList>
            <consortium name="DOE Joint Genome Institute"/>
            <person name="David A.S."/>
            <person name="May G."/>
            <person name="Haridas S."/>
            <person name="Lim J."/>
            <person name="Wang M."/>
            <person name="Labutti K."/>
            <person name="Lipzen A."/>
            <person name="Barry K."/>
            <person name="Grigoriev I.V."/>
        </authorList>
    </citation>
    <scope>NUCLEOTIDE SEQUENCE [LARGE SCALE GENOMIC DNA]</scope>
    <source>
        <strain evidence="20">J235TASD1</strain>
    </source>
</reference>
<dbReference type="Proteomes" id="UP000070501">
    <property type="component" value="Unassembled WGS sequence"/>
</dbReference>
<keyword evidence="10 16" id="KW-0472">Membrane</keyword>
<dbReference type="AlphaFoldDB" id="A0A136IPZ2"/>
<keyword evidence="8 17" id="KW-0732">Signal</keyword>
<dbReference type="PANTHER" id="PTHR33048:SF160">
    <property type="entry name" value="SAT4 FAMILY MEMBRANE PROTEIN"/>
    <property type="match status" value="1"/>
</dbReference>
<dbReference type="InParanoid" id="A0A136IPZ2"/>
<evidence type="ECO:0000256" key="5">
    <source>
        <dbReference type="ARBA" id="ARBA00022525"/>
    </source>
</evidence>
<feature type="signal peptide" evidence="17">
    <location>
        <begin position="1"/>
        <end position="20"/>
    </location>
</feature>
<evidence type="ECO:0000256" key="11">
    <source>
        <dbReference type="ARBA" id="ARBA00023157"/>
    </source>
</evidence>
<evidence type="ECO:0000313" key="19">
    <source>
        <dbReference type="EMBL" id="KXJ86789.1"/>
    </source>
</evidence>
<evidence type="ECO:0000256" key="4">
    <source>
        <dbReference type="ARBA" id="ARBA00010031"/>
    </source>
</evidence>
<feature type="transmembrane region" description="Helical" evidence="16">
    <location>
        <begin position="294"/>
        <end position="313"/>
    </location>
</feature>
<dbReference type="GO" id="GO:0005576">
    <property type="term" value="C:extracellular region"/>
    <property type="evidence" value="ECO:0007669"/>
    <property type="project" value="UniProtKB-SubCell"/>
</dbReference>
<comment type="subcellular location">
    <subcellularLocation>
        <location evidence="2">Membrane</location>
        <topology evidence="2">Lipid-anchor</topology>
        <topology evidence="2">GPI-anchor</topology>
    </subcellularLocation>
    <subcellularLocation>
        <location evidence="1">Membrane</location>
        <topology evidence="1">Multi-pass membrane protein</topology>
    </subcellularLocation>
    <subcellularLocation>
        <location evidence="3">Secreted</location>
    </subcellularLocation>
</comment>
<dbReference type="PANTHER" id="PTHR33048">
    <property type="entry name" value="PTH11-LIKE INTEGRAL MEMBRANE PROTEIN (AFU_ORTHOLOGUE AFUA_5G11245)"/>
    <property type="match status" value="1"/>
</dbReference>
<feature type="region of interest" description="Disordered" evidence="15">
    <location>
        <begin position="463"/>
        <end position="511"/>
    </location>
</feature>
<comment type="caution">
    <text evidence="14">Lacks conserved residue(s) required for the propagation of feature annotation.</text>
</comment>
<evidence type="ECO:0000256" key="3">
    <source>
        <dbReference type="ARBA" id="ARBA00004613"/>
    </source>
</evidence>
<feature type="domain" description="CFEM" evidence="18">
    <location>
        <begin position="3"/>
        <end position="116"/>
    </location>
</feature>
<dbReference type="GO" id="GO:0098552">
    <property type="term" value="C:side of membrane"/>
    <property type="evidence" value="ECO:0007669"/>
    <property type="project" value="UniProtKB-KW"/>
</dbReference>
<keyword evidence="6" id="KW-0325">Glycoprotein</keyword>
<evidence type="ECO:0000313" key="20">
    <source>
        <dbReference type="Proteomes" id="UP000070501"/>
    </source>
</evidence>
<dbReference type="Pfam" id="PF05730">
    <property type="entry name" value="CFEM"/>
    <property type="match status" value="1"/>
</dbReference>
<organism evidence="19 20">
    <name type="scientific">Microdochium bolleyi</name>
    <dbReference type="NCBI Taxonomy" id="196109"/>
    <lineage>
        <taxon>Eukaryota</taxon>
        <taxon>Fungi</taxon>
        <taxon>Dikarya</taxon>
        <taxon>Ascomycota</taxon>
        <taxon>Pezizomycotina</taxon>
        <taxon>Sordariomycetes</taxon>
        <taxon>Xylariomycetidae</taxon>
        <taxon>Xylariales</taxon>
        <taxon>Microdochiaceae</taxon>
        <taxon>Microdochium</taxon>
    </lineage>
</organism>
<dbReference type="InterPro" id="IPR052337">
    <property type="entry name" value="SAT4-like"/>
</dbReference>
<keyword evidence="11 14" id="KW-1015">Disulfide bond</keyword>
<accession>A0A136IPZ2</accession>
<keyword evidence="5" id="KW-0964">Secreted</keyword>
<evidence type="ECO:0000256" key="2">
    <source>
        <dbReference type="ARBA" id="ARBA00004589"/>
    </source>
</evidence>
<sequence length="511" mass="56586">MRHPWFLLVLLACVISQTQASLLQYTNQIPPCGLACILKAVPKSECGSVANETCICTSTSLKDAVSTCVLSECTVTQALKLQKIQSDACGIEPRNRSTLMTGFIGIEAFTLLCLLVRLYARWSIFKKFEADDYIMVVTSFFWIGFTLLGEYARIKAFGRDIWEVDPADVTSALLIFYIDEGLYLVLLALTKISILGFYLRVFPGRGFRILALSLMGLIATTSLAFIIAQIFQCWPIESIWLGWQGNYGPKQCVDIQAMAFASAGLNIFFDLVVMALPFPYLIKLQTSPRKKVGILLMFSLGIFVVVISCLRLPHLHLFTTTINPTWDFTDALIWTAMEVHISLIIACLPAIRQFLGKWMPTIFGGSSAQSGADTTRTAKGSQHGRSIRTDSSTRKKPWQSSSSPRSIIQEADNESQIELGTTLKGRSESRVQAVTSYPIGDSSSMSDDGHGPQIHITKTVKVTDNQWGPPGTHAPDSINHQWGSMTHGPTSNDDRWGPRTRAPPQDGRDWL</sequence>
<comment type="similarity">
    <text evidence="13">Belongs to the SAT4 family.</text>
</comment>
<dbReference type="Pfam" id="PF20684">
    <property type="entry name" value="Fung_rhodopsin"/>
    <property type="match status" value="1"/>
</dbReference>
<gene>
    <name evidence="19" type="ORF">Micbo1qcDRAFT_152799</name>
</gene>
<evidence type="ECO:0000256" key="14">
    <source>
        <dbReference type="PROSITE-ProRule" id="PRU01356"/>
    </source>
</evidence>
<dbReference type="PROSITE" id="PS52012">
    <property type="entry name" value="CFEM"/>
    <property type="match status" value="1"/>
</dbReference>
<feature type="disulfide bond" evidence="14">
    <location>
        <begin position="56"/>
        <end position="89"/>
    </location>
</feature>
<evidence type="ECO:0000256" key="1">
    <source>
        <dbReference type="ARBA" id="ARBA00004141"/>
    </source>
</evidence>